<dbReference type="GO" id="GO:0008757">
    <property type="term" value="F:S-adenosylmethionine-dependent methyltransferase activity"/>
    <property type="evidence" value="ECO:0007669"/>
    <property type="project" value="InterPro"/>
</dbReference>
<name>A0A1F7HFF5_9BACT</name>
<organism evidence="2 3">
    <name type="scientific">Candidatus Roizmanbacteria bacterium RIFCSPHIGHO2_12_FULL_33_9</name>
    <dbReference type="NCBI Taxonomy" id="1802045"/>
    <lineage>
        <taxon>Bacteria</taxon>
        <taxon>Candidatus Roizmaniibacteriota</taxon>
    </lineage>
</organism>
<protein>
    <recommendedName>
        <fullName evidence="1">Methyltransferase type 11 domain-containing protein</fullName>
    </recommendedName>
</protein>
<evidence type="ECO:0000313" key="2">
    <source>
        <dbReference type="EMBL" id="OGK29999.1"/>
    </source>
</evidence>
<reference evidence="2 3" key="1">
    <citation type="journal article" date="2016" name="Nat. Commun.">
        <title>Thousands of microbial genomes shed light on interconnected biogeochemical processes in an aquifer system.</title>
        <authorList>
            <person name="Anantharaman K."/>
            <person name="Brown C.T."/>
            <person name="Hug L.A."/>
            <person name="Sharon I."/>
            <person name="Castelle C.J."/>
            <person name="Probst A.J."/>
            <person name="Thomas B.C."/>
            <person name="Singh A."/>
            <person name="Wilkins M.J."/>
            <person name="Karaoz U."/>
            <person name="Brodie E.L."/>
            <person name="Williams K.H."/>
            <person name="Hubbard S.S."/>
            <person name="Banfield J.F."/>
        </authorList>
    </citation>
    <scope>NUCLEOTIDE SEQUENCE [LARGE SCALE GENOMIC DNA]</scope>
</reference>
<gene>
    <name evidence="2" type="ORF">A3F29_03910</name>
</gene>
<proteinExistence type="predicted"/>
<dbReference type="EMBL" id="MFZV01000054">
    <property type="protein sequence ID" value="OGK29999.1"/>
    <property type="molecule type" value="Genomic_DNA"/>
</dbReference>
<feature type="domain" description="Methyltransferase type 11" evidence="1">
    <location>
        <begin position="60"/>
        <end position="140"/>
    </location>
</feature>
<dbReference type="Gene3D" id="3.40.50.150">
    <property type="entry name" value="Vaccinia Virus protein VP39"/>
    <property type="match status" value="1"/>
</dbReference>
<dbReference type="InterPro" id="IPR029063">
    <property type="entry name" value="SAM-dependent_MTases_sf"/>
</dbReference>
<dbReference type="InterPro" id="IPR013216">
    <property type="entry name" value="Methyltransf_11"/>
</dbReference>
<dbReference type="AlphaFoldDB" id="A0A1F7HFF5"/>
<dbReference type="Pfam" id="PF08241">
    <property type="entry name" value="Methyltransf_11"/>
    <property type="match status" value="1"/>
</dbReference>
<dbReference type="CDD" id="cd02440">
    <property type="entry name" value="AdoMet_MTases"/>
    <property type="match status" value="1"/>
</dbReference>
<dbReference type="SUPFAM" id="SSF53335">
    <property type="entry name" value="S-adenosyl-L-methionine-dependent methyltransferases"/>
    <property type="match status" value="1"/>
</dbReference>
<accession>A0A1F7HFF5</accession>
<evidence type="ECO:0000313" key="3">
    <source>
        <dbReference type="Proteomes" id="UP000177199"/>
    </source>
</evidence>
<evidence type="ECO:0000259" key="1">
    <source>
        <dbReference type="Pfam" id="PF08241"/>
    </source>
</evidence>
<comment type="caution">
    <text evidence="2">The sequence shown here is derived from an EMBL/GenBank/DDBJ whole genome shotgun (WGS) entry which is preliminary data.</text>
</comment>
<dbReference type="Proteomes" id="UP000177199">
    <property type="component" value="Unassembled WGS sequence"/>
</dbReference>
<sequence length="235" mass="27017">MKKLFSISDRYNFNDHLSIAQRISFEQCLKKARLPINAHALSMSTGDGVWDYIAFVGNSRIKKITATDIVDNPVSKSDIKLLNSLGAWKFMRVPADEILPFKNETFNLVYHVDVIEHVSKPFLFVKEQYRVLKKNGYIILNTPNILRPANLFKLFLGKLDFPCDIGSYEKIGAYIHIQEFTEWNLIQMLEETGFKNVQVVPVFFGFYPVNLQISALPKKNIGRLLCQCFTVMGEK</sequence>